<name>A0A2P5EEW4_TREOI</name>
<dbReference type="OrthoDB" id="10302722at2759"/>
<accession>A0A2P5EEW4</accession>
<comment type="caution">
    <text evidence="2">The sequence shown here is derived from an EMBL/GenBank/DDBJ whole genome shotgun (WGS) entry which is preliminary data.</text>
</comment>
<dbReference type="EMBL" id="JXTC01000169">
    <property type="protein sequence ID" value="PON84062.1"/>
    <property type="molecule type" value="Genomic_DNA"/>
</dbReference>
<gene>
    <name evidence="2" type="ORF">TorRG33x02_201820</name>
</gene>
<reference evidence="3" key="1">
    <citation type="submission" date="2016-06" db="EMBL/GenBank/DDBJ databases">
        <title>Parallel loss of symbiosis genes in relatives of nitrogen-fixing non-legume Parasponia.</title>
        <authorList>
            <person name="Van Velzen R."/>
            <person name="Holmer R."/>
            <person name="Bu F."/>
            <person name="Rutten L."/>
            <person name="Van Zeijl A."/>
            <person name="Liu W."/>
            <person name="Santuari L."/>
            <person name="Cao Q."/>
            <person name="Sharma T."/>
            <person name="Shen D."/>
            <person name="Roswanjaya Y."/>
            <person name="Wardhani T."/>
            <person name="Kalhor M.S."/>
            <person name="Jansen J."/>
            <person name="Van den Hoogen J."/>
            <person name="Gungor B."/>
            <person name="Hartog M."/>
            <person name="Hontelez J."/>
            <person name="Verver J."/>
            <person name="Yang W.-C."/>
            <person name="Schijlen E."/>
            <person name="Repin R."/>
            <person name="Schilthuizen M."/>
            <person name="Schranz E."/>
            <person name="Heidstra R."/>
            <person name="Miyata K."/>
            <person name="Fedorova E."/>
            <person name="Kohlen W."/>
            <person name="Bisseling T."/>
            <person name="Smit S."/>
            <person name="Geurts R."/>
        </authorList>
    </citation>
    <scope>NUCLEOTIDE SEQUENCE [LARGE SCALE GENOMIC DNA]</scope>
    <source>
        <strain evidence="3">cv. RG33-2</strain>
    </source>
</reference>
<evidence type="ECO:0000313" key="3">
    <source>
        <dbReference type="Proteomes" id="UP000237000"/>
    </source>
</evidence>
<protein>
    <submittedName>
        <fullName evidence="2">Uncharacterized protein</fullName>
    </submittedName>
</protein>
<dbReference type="Proteomes" id="UP000237000">
    <property type="component" value="Unassembled WGS sequence"/>
</dbReference>
<feature type="region of interest" description="Disordered" evidence="1">
    <location>
        <begin position="29"/>
        <end position="59"/>
    </location>
</feature>
<keyword evidence="3" id="KW-1185">Reference proteome</keyword>
<evidence type="ECO:0000313" key="2">
    <source>
        <dbReference type="EMBL" id="PON84062.1"/>
    </source>
</evidence>
<organism evidence="2 3">
    <name type="scientific">Trema orientale</name>
    <name type="common">Charcoal tree</name>
    <name type="synonym">Celtis orientalis</name>
    <dbReference type="NCBI Taxonomy" id="63057"/>
    <lineage>
        <taxon>Eukaryota</taxon>
        <taxon>Viridiplantae</taxon>
        <taxon>Streptophyta</taxon>
        <taxon>Embryophyta</taxon>
        <taxon>Tracheophyta</taxon>
        <taxon>Spermatophyta</taxon>
        <taxon>Magnoliopsida</taxon>
        <taxon>eudicotyledons</taxon>
        <taxon>Gunneridae</taxon>
        <taxon>Pentapetalae</taxon>
        <taxon>rosids</taxon>
        <taxon>fabids</taxon>
        <taxon>Rosales</taxon>
        <taxon>Cannabaceae</taxon>
        <taxon>Trema</taxon>
    </lineage>
</organism>
<sequence length="89" mass="9889">MEPQLTLSPPWLASYSVYIDASTHDNHCIPSNGNTGGTSAYQDTGNAEMSDMESDKSNNFEERAKTDYTKWNSALHKLGLHKSPKALER</sequence>
<feature type="compositionally biased region" description="Polar residues" evidence="1">
    <location>
        <begin position="29"/>
        <end position="47"/>
    </location>
</feature>
<dbReference type="InParanoid" id="A0A2P5EEW4"/>
<proteinExistence type="predicted"/>
<dbReference type="AlphaFoldDB" id="A0A2P5EEW4"/>
<evidence type="ECO:0000256" key="1">
    <source>
        <dbReference type="SAM" id="MobiDB-lite"/>
    </source>
</evidence>